<dbReference type="GO" id="GO:0006412">
    <property type="term" value="P:translation"/>
    <property type="evidence" value="ECO:0007669"/>
    <property type="project" value="InterPro"/>
</dbReference>
<dbReference type="SMR" id="A0A0Q9WTI2"/>
<keyword evidence="3" id="KW-0687">Ribonucleoprotein</keyword>
<organism evidence="8 9">
    <name type="scientific">Drosophila virilis</name>
    <name type="common">Fruit fly</name>
    <dbReference type="NCBI Taxonomy" id="7244"/>
    <lineage>
        <taxon>Eukaryota</taxon>
        <taxon>Metazoa</taxon>
        <taxon>Ecdysozoa</taxon>
        <taxon>Arthropoda</taxon>
        <taxon>Hexapoda</taxon>
        <taxon>Insecta</taxon>
        <taxon>Pterygota</taxon>
        <taxon>Neoptera</taxon>
        <taxon>Endopterygota</taxon>
        <taxon>Diptera</taxon>
        <taxon>Brachycera</taxon>
        <taxon>Muscomorpha</taxon>
        <taxon>Ephydroidea</taxon>
        <taxon>Drosophilidae</taxon>
        <taxon>Drosophila</taxon>
    </lineage>
</organism>
<evidence type="ECO:0000256" key="3">
    <source>
        <dbReference type="ARBA" id="ARBA00023274"/>
    </source>
</evidence>
<dbReference type="GO" id="GO:0003735">
    <property type="term" value="F:structural constituent of ribosome"/>
    <property type="evidence" value="ECO:0007669"/>
    <property type="project" value="InterPro"/>
</dbReference>
<protein>
    <recommendedName>
        <fullName evidence="4">Large ribosomal subunit protein uL15m</fullName>
    </recommendedName>
    <alternativeName>
        <fullName evidence="5">39S ribosomal protein L15, mitochondrial</fullName>
    </alternativeName>
</protein>
<dbReference type="OrthoDB" id="361383at2759"/>
<proteinExistence type="inferred from homology"/>
<dbReference type="eggNOG" id="KOG0846">
    <property type="taxonomic scope" value="Eukaryota"/>
</dbReference>
<evidence type="ECO:0000313" key="9">
    <source>
        <dbReference type="Proteomes" id="UP000008792"/>
    </source>
</evidence>
<dbReference type="Proteomes" id="UP000008792">
    <property type="component" value="Unassembled WGS sequence"/>
</dbReference>
<keyword evidence="2" id="KW-0689">Ribosomal protein</keyword>
<dbReference type="STRING" id="7244.A0A0Q9WTI2"/>
<reference evidence="8 9" key="1">
    <citation type="journal article" date="2007" name="Nature">
        <title>Evolution of genes and genomes on the Drosophila phylogeny.</title>
        <authorList>
            <consortium name="Drosophila 12 Genomes Consortium"/>
            <person name="Clark A.G."/>
            <person name="Eisen M.B."/>
            <person name="Smith D.R."/>
            <person name="Bergman C.M."/>
            <person name="Oliver B."/>
            <person name="Markow T.A."/>
            <person name="Kaufman T.C."/>
            <person name="Kellis M."/>
            <person name="Gelbart W."/>
            <person name="Iyer V.N."/>
            <person name="Pollard D.A."/>
            <person name="Sackton T.B."/>
            <person name="Larracuente A.M."/>
            <person name="Singh N.D."/>
            <person name="Abad J.P."/>
            <person name="Abt D.N."/>
            <person name="Adryan B."/>
            <person name="Aguade M."/>
            <person name="Akashi H."/>
            <person name="Anderson W.W."/>
            <person name="Aquadro C.F."/>
            <person name="Ardell D.H."/>
            <person name="Arguello R."/>
            <person name="Artieri C.G."/>
            <person name="Barbash D.A."/>
            <person name="Barker D."/>
            <person name="Barsanti P."/>
            <person name="Batterham P."/>
            <person name="Batzoglou S."/>
            <person name="Begun D."/>
            <person name="Bhutkar A."/>
            <person name="Blanco E."/>
            <person name="Bosak S.A."/>
            <person name="Bradley R.K."/>
            <person name="Brand A.D."/>
            <person name="Brent M.R."/>
            <person name="Brooks A.N."/>
            <person name="Brown R.H."/>
            <person name="Butlin R.K."/>
            <person name="Caggese C."/>
            <person name="Calvi B.R."/>
            <person name="Bernardo de Carvalho A."/>
            <person name="Caspi A."/>
            <person name="Castrezana S."/>
            <person name="Celniker S.E."/>
            <person name="Chang J.L."/>
            <person name="Chapple C."/>
            <person name="Chatterji S."/>
            <person name="Chinwalla A."/>
            <person name="Civetta A."/>
            <person name="Clifton S.W."/>
            <person name="Comeron J.M."/>
            <person name="Costello J.C."/>
            <person name="Coyne J.A."/>
            <person name="Daub J."/>
            <person name="David R.G."/>
            <person name="Delcher A.L."/>
            <person name="Delehaunty K."/>
            <person name="Do C.B."/>
            <person name="Ebling H."/>
            <person name="Edwards K."/>
            <person name="Eickbush T."/>
            <person name="Evans J.D."/>
            <person name="Filipski A."/>
            <person name="Findeiss S."/>
            <person name="Freyhult E."/>
            <person name="Fulton L."/>
            <person name="Fulton R."/>
            <person name="Garcia A.C."/>
            <person name="Gardiner A."/>
            <person name="Garfield D.A."/>
            <person name="Garvin B.E."/>
            <person name="Gibson G."/>
            <person name="Gilbert D."/>
            <person name="Gnerre S."/>
            <person name="Godfrey J."/>
            <person name="Good R."/>
            <person name="Gotea V."/>
            <person name="Gravely B."/>
            <person name="Greenberg A.J."/>
            <person name="Griffiths-Jones S."/>
            <person name="Gross S."/>
            <person name="Guigo R."/>
            <person name="Gustafson E.A."/>
            <person name="Haerty W."/>
            <person name="Hahn M.W."/>
            <person name="Halligan D.L."/>
            <person name="Halpern A.L."/>
            <person name="Halter G.M."/>
            <person name="Han M.V."/>
            <person name="Heger A."/>
            <person name="Hillier L."/>
            <person name="Hinrichs A.S."/>
            <person name="Holmes I."/>
            <person name="Hoskins R.A."/>
            <person name="Hubisz M.J."/>
            <person name="Hultmark D."/>
            <person name="Huntley M.A."/>
            <person name="Jaffe D.B."/>
            <person name="Jagadeeshan S."/>
            <person name="Jeck W.R."/>
            <person name="Johnson J."/>
            <person name="Jones C.D."/>
            <person name="Jordan W.C."/>
            <person name="Karpen G.H."/>
            <person name="Kataoka E."/>
            <person name="Keightley P.D."/>
            <person name="Kheradpour P."/>
            <person name="Kirkness E.F."/>
            <person name="Koerich L.B."/>
            <person name="Kristiansen K."/>
            <person name="Kudrna D."/>
            <person name="Kulathinal R.J."/>
            <person name="Kumar S."/>
            <person name="Kwok R."/>
            <person name="Lander E."/>
            <person name="Langley C.H."/>
            <person name="Lapoint R."/>
            <person name="Lazzaro B.P."/>
            <person name="Lee S.J."/>
            <person name="Levesque L."/>
            <person name="Li R."/>
            <person name="Lin C.F."/>
            <person name="Lin M.F."/>
            <person name="Lindblad-Toh K."/>
            <person name="Llopart A."/>
            <person name="Long M."/>
            <person name="Low L."/>
            <person name="Lozovsky E."/>
            <person name="Lu J."/>
            <person name="Luo M."/>
            <person name="Machado C.A."/>
            <person name="Makalowski W."/>
            <person name="Marzo M."/>
            <person name="Matsuda M."/>
            <person name="Matzkin L."/>
            <person name="McAllister B."/>
            <person name="McBride C.S."/>
            <person name="McKernan B."/>
            <person name="McKernan K."/>
            <person name="Mendez-Lago M."/>
            <person name="Minx P."/>
            <person name="Mollenhauer M.U."/>
            <person name="Montooth K."/>
            <person name="Mount S.M."/>
            <person name="Mu X."/>
            <person name="Myers E."/>
            <person name="Negre B."/>
            <person name="Newfeld S."/>
            <person name="Nielsen R."/>
            <person name="Noor M.A."/>
            <person name="O'Grady P."/>
            <person name="Pachter L."/>
            <person name="Papaceit M."/>
            <person name="Parisi M.J."/>
            <person name="Parisi M."/>
            <person name="Parts L."/>
            <person name="Pedersen J.S."/>
            <person name="Pesole G."/>
            <person name="Phillippy A.M."/>
            <person name="Ponting C.P."/>
            <person name="Pop M."/>
            <person name="Porcelli D."/>
            <person name="Powell J.R."/>
            <person name="Prohaska S."/>
            <person name="Pruitt K."/>
            <person name="Puig M."/>
            <person name="Quesneville H."/>
            <person name="Ram K.R."/>
            <person name="Rand D."/>
            <person name="Rasmussen M.D."/>
            <person name="Reed L.K."/>
            <person name="Reenan R."/>
            <person name="Reily A."/>
            <person name="Remington K.A."/>
            <person name="Rieger T.T."/>
            <person name="Ritchie M.G."/>
            <person name="Robin C."/>
            <person name="Rogers Y.H."/>
            <person name="Rohde C."/>
            <person name="Rozas J."/>
            <person name="Rubenfield M.J."/>
            <person name="Ruiz A."/>
            <person name="Russo S."/>
            <person name="Salzberg S.L."/>
            <person name="Sanchez-Gracia A."/>
            <person name="Saranga D.J."/>
            <person name="Sato H."/>
            <person name="Schaeffer S.W."/>
            <person name="Schatz M.C."/>
            <person name="Schlenke T."/>
            <person name="Schwartz R."/>
            <person name="Segarra C."/>
            <person name="Singh R.S."/>
            <person name="Sirot L."/>
            <person name="Sirota M."/>
            <person name="Sisneros N.B."/>
            <person name="Smith C.D."/>
            <person name="Smith T.F."/>
            <person name="Spieth J."/>
            <person name="Stage D.E."/>
            <person name="Stark A."/>
            <person name="Stephan W."/>
            <person name="Strausberg R.L."/>
            <person name="Strempel S."/>
            <person name="Sturgill D."/>
            <person name="Sutton G."/>
            <person name="Sutton G.G."/>
            <person name="Tao W."/>
            <person name="Teichmann S."/>
            <person name="Tobari Y.N."/>
            <person name="Tomimura Y."/>
            <person name="Tsolas J.M."/>
            <person name="Valente V.L."/>
            <person name="Venter E."/>
            <person name="Venter J.C."/>
            <person name="Vicario S."/>
            <person name="Vieira F.G."/>
            <person name="Vilella A.J."/>
            <person name="Villasante A."/>
            <person name="Walenz B."/>
            <person name="Wang J."/>
            <person name="Wasserman M."/>
            <person name="Watts T."/>
            <person name="Wilson D."/>
            <person name="Wilson R.K."/>
            <person name="Wing R.A."/>
            <person name="Wolfner M.F."/>
            <person name="Wong A."/>
            <person name="Wong G.K."/>
            <person name="Wu C.I."/>
            <person name="Wu G."/>
            <person name="Yamamoto D."/>
            <person name="Yang H.P."/>
            <person name="Yang S.P."/>
            <person name="Yorke J.A."/>
            <person name="Yoshida K."/>
            <person name="Zdobnov E."/>
            <person name="Zhang P."/>
            <person name="Zhang Y."/>
            <person name="Zimin A.V."/>
            <person name="Baldwin J."/>
            <person name="Abdouelleil A."/>
            <person name="Abdulkadir J."/>
            <person name="Abebe A."/>
            <person name="Abera B."/>
            <person name="Abreu J."/>
            <person name="Acer S.C."/>
            <person name="Aftuck L."/>
            <person name="Alexander A."/>
            <person name="An P."/>
            <person name="Anderson E."/>
            <person name="Anderson S."/>
            <person name="Arachi H."/>
            <person name="Azer M."/>
            <person name="Bachantsang P."/>
            <person name="Barry A."/>
            <person name="Bayul T."/>
            <person name="Berlin A."/>
            <person name="Bessette D."/>
            <person name="Bloom T."/>
            <person name="Blye J."/>
            <person name="Boguslavskiy L."/>
            <person name="Bonnet C."/>
            <person name="Boukhgalter B."/>
            <person name="Bourzgui I."/>
            <person name="Brown A."/>
            <person name="Cahill P."/>
            <person name="Channer S."/>
            <person name="Cheshatsang Y."/>
            <person name="Chuda L."/>
            <person name="Citroen M."/>
            <person name="Collymore A."/>
            <person name="Cooke P."/>
            <person name="Costello M."/>
            <person name="D'Aco K."/>
            <person name="Daza R."/>
            <person name="De Haan G."/>
            <person name="DeGray S."/>
            <person name="DeMaso C."/>
            <person name="Dhargay N."/>
            <person name="Dooley K."/>
            <person name="Dooley E."/>
            <person name="Doricent M."/>
            <person name="Dorje P."/>
            <person name="Dorjee K."/>
            <person name="Dupes A."/>
            <person name="Elong R."/>
            <person name="Falk J."/>
            <person name="Farina A."/>
            <person name="Faro S."/>
            <person name="Ferguson D."/>
            <person name="Fisher S."/>
            <person name="Foley C.D."/>
            <person name="Franke A."/>
            <person name="Friedrich D."/>
            <person name="Gadbois L."/>
            <person name="Gearin G."/>
            <person name="Gearin C.R."/>
            <person name="Giannoukos G."/>
            <person name="Goode T."/>
            <person name="Graham J."/>
            <person name="Grandbois E."/>
            <person name="Grewal S."/>
            <person name="Gyaltsen K."/>
            <person name="Hafez N."/>
            <person name="Hagos B."/>
            <person name="Hall J."/>
            <person name="Henson C."/>
            <person name="Hollinger A."/>
            <person name="Honan T."/>
            <person name="Huard M.D."/>
            <person name="Hughes L."/>
            <person name="Hurhula B."/>
            <person name="Husby M.E."/>
            <person name="Kamat A."/>
            <person name="Kanga B."/>
            <person name="Kashin S."/>
            <person name="Khazanovich D."/>
            <person name="Kisner P."/>
            <person name="Lance K."/>
            <person name="Lara M."/>
            <person name="Lee W."/>
            <person name="Lennon N."/>
            <person name="Letendre F."/>
            <person name="LeVine R."/>
            <person name="Lipovsky A."/>
            <person name="Liu X."/>
            <person name="Liu J."/>
            <person name="Liu S."/>
            <person name="Lokyitsang T."/>
            <person name="Lokyitsang Y."/>
            <person name="Lubonja R."/>
            <person name="Lui A."/>
            <person name="MacDonald P."/>
            <person name="Magnisalis V."/>
            <person name="Maru K."/>
            <person name="Matthews C."/>
            <person name="McCusker W."/>
            <person name="McDonough S."/>
            <person name="Mehta T."/>
            <person name="Meldrim J."/>
            <person name="Meneus L."/>
            <person name="Mihai O."/>
            <person name="Mihalev A."/>
            <person name="Mihova T."/>
            <person name="Mittelman R."/>
            <person name="Mlenga V."/>
            <person name="Montmayeur A."/>
            <person name="Mulrain L."/>
            <person name="Navidi A."/>
            <person name="Naylor J."/>
            <person name="Negash T."/>
            <person name="Nguyen T."/>
            <person name="Nguyen N."/>
            <person name="Nicol R."/>
            <person name="Norbu C."/>
            <person name="Norbu N."/>
            <person name="Novod N."/>
            <person name="O'Neill B."/>
            <person name="Osman S."/>
            <person name="Markiewicz E."/>
            <person name="Oyono O.L."/>
            <person name="Patti C."/>
            <person name="Phunkhang P."/>
            <person name="Pierre F."/>
            <person name="Priest M."/>
            <person name="Raghuraman S."/>
            <person name="Rege F."/>
            <person name="Reyes R."/>
            <person name="Rise C."/>
            <person name="Rogov P."/>
            <person name="Ross K."/>
            <person name="Ryan E."/>
            <person name="Settipalli S."/>
            <person name="Shea T."/>
            <person name="Sherpa N."/>
            <person name="Shi L."/>
            <person name="Shih D."/>
            <person name="Sparrow T."/>
            <person name="Spaulding J."/>
            <person name="Stalker J."/>
            <person name="Stange-Thomann N."/>
            <person name="Stavropoulos S."/>
            <person name="Stone C."/>
            <person name="Strader C."/>
            <person name="Tesfaye S."/>
            <person name="Thomson T."/>
            <person name="Thoulutsang Y."/>
            <person name="Thoulutsang D."/>
            <person name="Topham K."/>
            <person name="Topping I."/>
            <person name="Tsamla T."/>
            <person name="Vassiliev H."/>
            <person name="Vo A."/>
            <person name="Wangchuk T."/>
            <person name="Wangdi T."/>
            <person name="Weiand M."/>
            <person name="Wilkinson J."/>
            <person name="Wilson A."/>
            <person name="Yadav S."/>
            <person name="Young G."/>
            <person name="Yu Q."/>
            <person name="Zembek L."/>
            <person name="Zhong D."/>
            <person name="Zimmer A."/>
            <person name="Zwirko Z."/>
            <person name="Jaffe D.B."/>
            <person name="Alvarez P."/>
            <person name="Brockman W."/>
            <person name="Butler J."/>
            <person name="Chin C."/>
            <person name="Gnerre S."/>
            <person name="Grabherr M."/>
            <person name="Kleber M."/>
            <person name="Mauceli E."/>
            <person name="MacCallum I."/>
        </authorList>
    </citation>
    <scope>NUCLEOTIDE SEQUENCE [LARGE SCALE GENOMIC DNA]</scope>
    <source>
        <strain evidence="9">Tucson 15010-1051.87</strain>
    </source>
</reference>
<dbReference type="AlphaFoldDB" id="A0A0Q9WTI2"/>
<dbReference type="PANTHER" id="PTHR12934">
    <property type="entry name" value="50S RIBOSOMAL PROTEIN L15"/>
    <property type="match status" value="1"/>
</dbReference>
<dbReference type="InParanoid" id="A0A0Q9WTI2"/>
<evidence type="ECO:0000259" key="7">
    <source>
        <dbReference type="Pfam" id="PF00828"/>
    </source>
</evidence>
<dbReference type="EMBL" id="CH940647">
    <property type="protein sequence ID" value="KRF84929.1"/>
    <property type="molecule type" value="Genomic_DNA"/>
</dbReference>
<feature type="compositionally biased region" description="Basic and acidic residues" evidence="6">
    <location>
        <begin position="65"/>
        <end position="80"/>
    </location>
</feature>
<feature type="domain" description="Large ribosomal subunit protein uL15/eL18" evidence="7">
    <location>
        <begin position="125"/>
        <end position="204"/>
    </location>
</feature>
<dbReference type="PANTHER" id="PTHR12934:SF11">
    <property type="entry name" value="LARGE RIBOSOMAL SUBUNIT PROTEIN UL15M"/>
    <property type="match status" value="1"/>
</dbReference>
<dbReference type="InterPro" id="IPR021131">
    <property type="entry name" value="Ribosomal_uL15/eL18"/>
</dbReference>
<evidence type="ECO:0000256" key="5">
    <source>
        <dbReference type="ARBA" id="ARBA00035423"/>
    </source>
</evidence>
<evidence type="ECO:0000313" key="8">
    <source>
        <dbReference type="EMBL" id="KRF84929.1"/>
    </source>
</evidence>
<dbReference type="GO" id="GO:0005762">
    <property type="term" value="C:mitochondrial large ribosomal subunit"/>
    <property type="evidence" value="ECO:0007669"/>
    <property type="project" value="TreeGrafter"/>
</dbReference>
<dbReference type="SUPFAM" id="SSF52080">
    <property type="entry name" value="Ribosomal proteins L15p and L18e"/>
    <property type="match status" value="1"/>
</dbReference>
<dbReference type="InterPro" id="IPR036227">
    <property type="entry name" value="Ribosomal_uL15/eL18_sf"/>
</dbReference>
<evidence type="ECO:0000256" key="4">
    <source>
        <dbReference type="ARBA" id="ARBA00035299"/>
    </source>
</evidence>
<comment type="similarity">
    <text evidence="1">Belongs to the universal ribosomal protein uL15 family.</text>
</comment>
<accession>A0A0Q9WTI2</accession>
<evidence type="ECO:0000256" key="2">
    <source>
        <dbReference type="ARBA" id="ARBA00022980"/>
    </source>
</evidence>
<name>A0A0Q9WTI2_DROVI</name>
<feature type="region of interest" description="Disordered" evidence="6">
    <location>
        <begin position="53"/>
        <end position="89"/>
    </location>
</feature>
<gene>
    <name evidence="8" type="primary">Dvir\GJ13787</name>
    <name evidence="8" type="ORF">Dvir_GJ13787</name>
</gene>
<dbReference type="FunCoup" id="A0A0Q9WTI2">
    <property type="interactions" value="1218"/>
</dbReference>
<dbReference type="InterPro" id="IPR005749">
    <property type="entry name" value="Ribosomal_uL15_bac-type"/>
</dbReference>
<sequence length="318" mass="36144">MLASFCTLCGNAGNQCLLRAERQCCKTINHQMAHLRESSEKALKLLRTLPRVQIGNLRPNPNSKQNDKRGRAQHGGDKHGAGNKGSGQRQNFMRLGYETGNQPFYLRFPYEPYYKGHHMRRQYPPISMLKLQVLIDTNRIDISQPIDIATLCNSGLLSLKPAELQYGFQLTDDGLDNFKAKINIEVQHASEAVIAAVERNGGVIRTAYYDPRSLHILANPKKWFEKGLPIPQRMLPPQDAVEYYTDAKNRGYLANPEEISKERLVLAQKYGYELPRIEDDVNYEMLTAAKDPRQLFHGLEPGWLVNLVDKTIVKLKAT</sequence>
<keyword evidence="9" id="KW-1185">Reference proteome</keyword>
<evidence type="ECO:0000256" key="1">
    <source>
        <dbReference type="ARBA" id="ARBA00007320"/>
    </source>
</evidence>
<dbReference type="Pfam" id="PF00828">
    <property type="entry name" value="Ribosomal_L27A"/>
    <property type="match status" value="1"/>
</dbReference>
<evidence type="ECO:0000256" key="6">
    <source>
        <dbReference type="SAM" id="MobiDB-lite"/>
    </source>
</evidence>